<feature type="domain" description="EAL" evidence="1">
    <location>
        <begin position="451"/>
        <end position="704"/>
    </location>
</feature>
<keyword evidence="4" id="KW-1185">Reference proteome</keyword>
<dbReference type="RefSeq" id="WP_054968278.1">
    <property type="nucleotide sequence ID" value="NZ_LJCO01000030.1"/>
</dbReference>
<evidence type="ECO:0000313" key="4">
    <source>
        <dbReference type="Proteomes" id="UP000050482"/>
    </source>
</evidence>
<evidence type="ECO:0000259" key="2">
    <source>
        <dbReference type="PROSITE" id="PS50887"/>
    </source>
</evidence>
<dbReference type="InterPro" id="IPR000160">
    <property type="entry name" value="GGDEF_dom"/>
</dbReference>
<dbReference type="SUPFAM" id="SSF55073">
    <property type="entry name" value="Nucleotide cyclase"/>
    <property type="match status" value="1"/>
</dbReference>
<dbReference type="InterPro" id="IPR035965">
    <property type="entry name" value="PAS-like_dom_sf"/>
</dbReference>
<dbReference type="SMART" id="SM00267">
    <property type="entry name" value="GGDEF"/>
    <property type="match status" value="1"/>
</dbReference>
<dbReference type="PROSITE" id="PS50883">
    <property type="entry name" value="EAL"/>
    <property type="match status" value="1"/>
</dbReference>
<dbReference type="InterPro" id="IPR035919">
    <property type="entry name" value="EAL_sf"/>
</dbReference>
<dbReference type="Pfam" id="PF00563">
    <property type="entry name" value="EAL"/>
    <property type="match status" value="1"/>
</dbReference>
<evidence type="ECO:0008006" key="5">
    <source>
        <dbReference type="Google" id="ProtNLM"/>
    </source>
</evidence>
<accession>A0A0P9D549</accession>
<dbReference type="SMART" id="SM00052">
    <property type="entry name" value="EAL"/>
    <property type="match status" value="1"/>
</dbReference>
<dbReference type="EMBL" id="LJCO01000030">
    <property type="protein sequence ID" value="KPV44564.1"/>
    <property type="molecule type" value="Genomic_DNA"/>
</dbReference>
<dbReference type="Gene3D" id="3.20.20.450">
    <property type="entry name" value="EAL domain"/>
    <property type="match status" value="1"/>
</dbReference>
<dbReference type="InterPro" id="IPR013656">
    <property type="entry name" value="PAS_4"/>
</dbReference>
<dbReference type="InterPro" id="IPR029787">
    <property type="entry name" value="Nucleotide_cyclase"/>
</dbReference>
<dbReference type="InterPro" id="IPR000014">
    <property type="entry name" value="PAS"/>
</dbReference>
<protein>
    <recommendedName>
        <fullName evidence="5">Diguanylate cyclase</fullName>
    </recommendedName>
</protein>
<dbReference type="PROSITE" id="PS50887">
    <property type="entry name" value="GGDEF"/>
    <property type="match status" value="1"/>
</dbReference>
<dbReference type="Gene3D" id="3.30.70.270">
    <property type="match status" value="1"/>
</dbReference>
<dbReference type="NCBIfam" id="TIGR00254">
    <property type="entry name" value="GGDEF"/>
    <property type="match status" value="1"/>
</dbReference>
<dbReference type="Gene3D" id="3.30.450.20">
    <property type="entry name" value="PAS domain"/>
    <property type="match status" value="2"/>
</dbReference>
<reference evidence="3 4" key="1">
    <citation type="submission" date="2015-09" db="EMBL/GenBank/DDBJ databases">
        <title>Draft genome sequence of Alicyclobacillus ferrooxydans DSM 22381.</title>
        <authorList>
            <person name="Hemp J."/>
        </authorList>
    </citation>
    <scope>NUCLEOTIDE SEQUENCE [LARGE SCALE GENOMIC DNA]</scope>
    <source>
        <strain evidence="3 4">TC-34</strain>
    </source>
</reference>
<dbReference type="InterPro" id="IPR001633">
    <property type="entry name" value="EAL_dom"/>
</dbReference>
<evidence type="ECO:0000259" key="1">
    <source>
        <dbReference type="PROSITE" id="PS50883"/>
    </source>
</evidence>
<dbReference type="STRING" id="471514.AN477_06070"/>
<proteinExistence type="predicted"/>
<dbReference type="CDD" id="cd01948">
    <property type="entry name" value="EAL"/>
    <property type="match status" value="1"/>
</dbReference>
<dbReference type="Pfam" id="PF00990">
    <property type="entry name" value="GGDEF"/>
    <property type="match status" value="1"/>
</dbReference>
<dbReference type="SUPFAM" id="SSF55785">
    <property type="entry name" value="PYP-like sensor domain (PAS domain)"/>
    <property type="match status" value="2"/>
</dbReference>
<comment type="caution">
    <text evidence="3">The sequence shown here is derived from an EMBL/GenBank/DDBJ whole genome shotgun (WGS) entry which is preliminary data.</text>
</comment>
<dbReference type="PANTHER" id="PTHR44757">
    <property type="entry name" value="DIGUANYLATE CYCLASE DGCP"/>
    <property type="match status" value="1"/>
</dbReference>
<dbReference type="SUPFAM" id="SSF141868">
    <property type="entry name" value="EAL domain-like"/>
    <property type="match status" value="1"/>
</dbReference>
<evidence type="ECO:0000313" key="3">
    <source>
        <dbReference type="EMBL" id="KPV44564.1"/>
    </source>
</evidence>
<dbReference type="AlphaFoldDB" id="A0A0P9D549"/>
<dbReference type="FunFam" id="3.30.70.270:FF:000001">
    <property type="entry name" value="Diguanylate cyclase domain protein"/>
    <property type="match status" value="1"/>
</dbReference>
<dbReference type="InterPro" id="IPR043128">
    <property type="entry name" value="Rev_trsase/Diguanyl_cyclase"/>
</dbReference>
<dbReference type="OrthoDB" id="9762141at2"/>
<organism evidence="3 4">
    <name type="scientific">Alicyclobacillus ferrooxydans</name>
    <dbReference type="NCBI Taxonomy" id="471514"/>
    <lineage>
        <taxon>Bacteria</taxon>
        <taxon>Bacillati</taxon>
        <taxon>Bacillota</taxon>
        <taxon>Bacilli</taxon>
        <taxon>Bacillales</taxon>
        <taxon>Alicyclobacillaceae</taxon>
        <taxon>Alicyclobacillus</taxon>
    </lineage>
</organism>
<dbReference type="InterPro" id="IPR052155">
    <property type="entry name" value="Biofilm_reg_signaling"/>
</dbReference>
<dbReference type="CDD" id="cd01949">
    <property type="entry name" value="GGDEF"/>
    <property type="match status" value="1"/>
</dbReference>
<name>A0A0P9D549_9BACL</name>
<gene>
    <name evidence="3" type="ORF">AN477_06070</name>
</gene>
<dbReference type="Pfam" id="PF08448">
    <property type="entry name" value="PAS_4"/>
    <property type="match status" value="2"/>
</dbReference>
<dbReference type="Proteomes" id="UP000050482">
    <property type="component" value="Unassembled WGS sequence"/>
</dbReference>
<dbReference type="NCBIfam" id="TIGR00229">
    <property type="entry name" value="sensory_box"/>
    <property type="match status" value="1"/>
</dbReference>
<sequence length="707" mass="79611">MDESCRLNFSLPVGHPEFSPNDHDVVRFQFETLINMMSDIVIFKDACGRWVEANDYAIQVFRLDDMPGSYIGKTDTEIARHSTVLAFFLKGCQMPDEQVWTAGTTISSVETMEFRDGRVNTYSITKVPTFQSDGSRKQLILFGRDITGEVEKSKQLSYSEQTFRSLFEHHPDPAFILSPSGHYIMENDATKRYVDTLIGYSYQDIVAKESFAEAVANFEATLRGETRVFQVDIRDQQRQTRQLIITNVPIIVSGQVVGVFGIAKDVTESIAAQNEIYQLAFVDHLTGLPNRRAFESQLDVCLKDAETTDIATILMEIDLDGFKHINDTFGHLVGDQLLVSIARRIEKCLNHNAFLARIGGDEFLVLVSHTTIDDSTHIADSILTAIRNPVVVEENTFYVTASIGISCSPIDDEQGVNLVKTTDIALYRAKENGKDQWQCYDPTMASESYRRFILKNDLQRGIARGELTLYYQPKIAPETEQIVGAEALVRWQHPDFGIVEPGYFIPMAEESGLITQLGNWVIREVTQQIQRWSALNVCTVPVSFNVSPKQLVQSEFVRTVVASLEAAGIEGVCIELEITESAMIHNDHVVDTIRMLQNRGIKVSVDDFGTGYSSFGQLRRHRFDALKVDKSFVDSIAFDKSSATLVKAMIQMAHDLGLRVIVEGVETREQVEILRDYGCDEIQGYYYSRPVPPEEFETLLRQGVTMA</sequence>
<dbReference type="PANTHER" id="PTHR44757:SF2">
    <property type="entry name" value="BIOFILM ARCHITECTURE MAINTENANCE PROTEIN MBAA"/>
    <property type="match status" value="1"/>
</dbReference>
<dbReference type="PATRIC" id="fig|471514.4.peg.4188"/>
<feature type="domain" description="GGDEF" evidence="2">
    <location>
        <begin position="310"/>
        <end position="442"/>
    </location>
</feature>